<sequence>LASFIKKSIYGLAAVEVAAFGGAFLGFYALRRSEKSRCYLYQHFPALSKAYYWAEDSISFGQLTYSDVRNVMMIVALAGTILANQLYDKWRAEQPLPDIPIQSWDKYVKIQKESGREI</sequence>
<keyword evidence="2" id="KW-1185">Reference proteome</keyword>
<keyword evidence="1" id="KW-0472">Membrane</keyword>
<organism evidence="2 3">
    <name type="scientific">Heligmosomoides polygyrus</name>
    <name type="common">Parasitic roundworm</name>
    <dbReference type="NCBI Taxonomy" id="6339"/>
    <lineage>
        <taxon>Eukaryota</taxon>
        <taxon>Metazoa</taxon>
        <taxon>Ecdysozoa</taxon>
        <taxon>Nematoda</taxon>
        <taxon>Chromadorea</taxon>
        <taxon>Rhabditida</taxon>
        <taxon>Rhabditina</taxon>
        <taxon>Rhabditomorpha</taxon>
        <taxon>Strongyloidea</taxon>
        <taxon>Heligmosomidae</taxon>
        <taxon>Heligmosomoides</taxon>
    </lineage>
</organism>
<dbReference type="WBParaSite" id="HPBE_0001485501-mRNA-1">
    <property type="protein sequence ID" value="HPBE_0001485501-mRNA-1"/>
    <property type="gene ID" value="HPBE_0001485501"/>
</dbReference>
<evidence type="ECO:0000313" key="2">
    <source>
        <dbReference type="Proteomes" id="UP000050761"/>
    </source>
</evidence>
<evidence type="ECO:0000256" key="1">
    <source>
        <dbReference type="SAM" id="Phobius"/>
    </source>
</evidence>
<proteinExistence type="predicted"/>
<accession>A0A183G128</accession>
<keyword evidence="1" id="KW-1133">Transmembrane helix</keyword>
<keyword evidence="1" id="KW-0812">Transmembrane</keyword>
<dbReference type="AlphaFoldDB" id="A0A183G128"/>
<protein>
    <submittedName>
        <fullName evidence="3">Prolipoprotein diacylglyceryl transferase</fullName>
    </submittedName>
</protein>
<dbReference type="Proteomes" id="UP000050761">
    <property type="component" value="Unassembled WGS sequence"/>
</dbReference>
<name>A0A183G128_HELPZ</name>
<feature type="transmembrane region" description="Helical" evidence="1">
    <location>
        <begin position="12"/>
        <end position="30"/>
    </location>
</feature>
<evidence type="ECO:0000313" key="3">
    <source>
        <dbReference type="WBParaSite" id="HPBE_0001485501-mRNA-1"/>
    </source>
</evidence>
<reference evidence="3" key="1">
    <citation type="submission" date="2019-09" db="UniProtKB">
        <authorList>
            <consortium name="WormBaseParasite"/>
        </authorList>
    </citation>
    <scope>IDENTIFICATION</scope>
</reference>